<sequence>MRIGMNGKKRRLSEVLSLILRRRSRNGTCSDNGADEKQQAEIPYGSKTF</sequence>
<name>A0A511B468_9PROT</name>
<gene>
    <name evidence="2" type="ORF">GKA01_04330</name>
</gene>
<dbReference type="Proteomes" id="UP000321079">
    <property type="component" value="Unassembled WGS sequence"/>
</dbReference>
<accession>A0A511B468</accession>
<evidence type="ECO:0000313" key="2">
    <source>
        <dbReference type="EMBL" id="GEK95236.1"/>
    </source>
</evidence>
<reference evidence="2 3" key="1">
    <citation type="submission" date="2019-07" db="EMBL/GenBank/DDBJ databases">
        <title>Whole genome shotgun sequence of Gluconobacter kanchanaburiensis NBRC 103587.</title>
        <authorList>
            <person name="Hosoyama A."/>
            <person name="Uohara A."/>
            <person name="Ohji S."/>
            <person name="Ichikawa N."/>
        </authorList>
    </citation>
    <scope>NUCLEOTIDE SEQUENCE [LARGE SCALE GENOMIC DNA]</scope>
    <source>
        <strain evidence="2 3">NBRC 103587</strain>
    </source>
</reference>
<dbReference type="AlphaFoldDB" id="A0A511B468"/>
<evidence type="ECO:0000313" key="3">
    <source>
        <dbReference type="Proteomes" id="UP000321079"/>
    </source>
</evidence>
<evidence type="ECO:0000256" key="1">
    <source>
        <dbReference type="SAM" id="MobiDB-lite"/>
    </source>
</evidence>
<organism evidence="2 3">
    <name type="scientific">Gluconobacter kanchanaburiensis NBRC 103587</name>
    <dbReference type="NCBI Taxonomy" id="1307948"/>
    <lineage>
        <taxon>Bacteria</taxon>
        <taxon>Pseudomonadati</taxon>
        <taxon>Pseudomonadota</taxon>
        <taxon>Alphaproteobacteria</taxon>
        <taxon>Acetobacterales</taxon>
        <taxon>Acetobacteraceae</taxon>
        <taxon>Gluconobacter</taxon>
    </lineage>
</organism>
<protein>
    <submittedName>
        <fullName evidence="2">Uncharacterized protein</fullName>
    </submittedName>
</protein>
<feature type="region of interest" description="Disordered" evidence="1">
    <location>
        <begin position="25"/>
        <end position="49"/>
    </location>
</feature>
<dbReference type="EMBL" id="BJVA01000002">
    <property type="protein sequence ID" value="GEK95236.1"/>
    <property type="molecule type" value="Genomic_DNA"/>
</dbReference>
<proteinExistence type="predicted"/>
<keyword evidence="3" id="KW-1185">Reference proteome</keyword>
<comment type="caution">
    <text evidence="2">The sequence shown here is derived from an EMBL/GenBank/DDBJ whole genome shotgun (WGS) entry which is preliminary data.</text>
</comment>